<protein>
    <recommendedName>
        <fullName evidence="1">VOC domain-containing protein</fullName>
    </recommendedName>
</protein>
<evidence type="ECO:0000259" key="1">
    <source>
        <dbReference type="PROSITE" id="PS51819"/>
    </source>
</evidence>
<evidence type="ECO:0000313" key="2">
    <source>
        <dbReference type="EMBL" id="GLQ19584.1"/>
    </source>
</evidence>
<reference evidence="2" key="1">
    <citation type="journal article" date="2014" name="Int. J. Syst. Evol. Microbiol.">
        <title>Complete genome of a new Firmicutes species belonging to the dominant human colonic microbiota ('Ruminococcus bicirculans') reveals two chromosomes and a selective capacity to utilize plant glucans.</title>
        <authorList>
            <consortium name="NISC Comparative Sequencing Program"/>
            <person name="Wegmann U."/>
            <person name="Louis P."/>
            <person name="Goesmann A."/>
            <person name="Henrissat B."/>
            <person name="Duncan S.H."/>
            <person name="Flint H.J."/>
        </authorList>
    </citation>
    <scope>NUCLEOTIDE SEQUENCE</scope>
    <source>
        <strain evidence="2">NBRC 108216</strain>
    </source>
</reference>
<comment type="caution">
    <text evidence="2">The sequence shown here is derived from an EMBL/GenBank/DDBJ whole genome shotgun (WGS) entry which is preliminary data.</text>
</comment>
<name>A0ABQ5UXD8_9PROT</name>
<feature type="domain" description="VOC" evidence="1">
    <location>
        <begin position="7"/>
        <end position="144"/>
    </location>
</feature>
<evidence type="ECO:0000313" key="3">
    <source>
        <dbReference type="Proteomes" id="UP001161390"/>
    </source>
</evidence>
<sequence>MTKPRIRFQRANFLVADIDRALTFYRDVLGFEVVFVKDSDPDSYSYDVFEIARGPAMRFCVLRTADQPNVMALTEVPGLSPSGVTPRRAGIVLEARDIDQAVAASRQLGLRVYREDHLITKDGREGVEYGIVDFDGNLVVLYLIRKDAP</sequence>
<dbReference type="InterPro" id="IPR029068">
    <property type="entry name" value="Glyas_Bleomycin-R_OHBP_Dase"/>
</dbReference>
<dbReference type="InterPro" id="IPR037523">
    <property type="entry name" value="VOC_core"/>
</dbReference>
<proteinExistence type="predicted"/>
<keyword evidence="3" id="KW-1185">Reference proteome</keyword>
<organism evidence="2 3">
    <name type="scientific">Algimonas porphyrae</name>
    <dbReference type="NCBI Taxonomy" id="1128113"/>
    <lineage>
        <taxon>Bacteria</taxon>
        <taxon>Pseudomonadati</taxon>
        <taxon>Pseudomonadota</taxon>
        <taxon>Alphaproteobacteria</taxon>
        <taxon>Maricaulales</taxon>
        <taxon>Robiginitomaculaceae</taxon>
        <taxon>Algimonas</taxon>
    </lineage>
</organism>
<reference evidence="2" key="2">
    <citation type="submission" date="2023-01" db="EMBL/GenBank/DDBJ databases">
        <title>Draft genome sequence of Algimonas porphyrae strain NBRC 108216.</title>
        <authorList>
            <person name="Sun Q."/>
            <person name="Mori K."/>
        </authorList>
    </citation>
    <scope>NUCLEOTIDE SEQUENCE</scope>
    <source>
        <strain evidence="2">NBRC 108216</strain>
    </source>
</reference>
<dbReference type="InterPro" id="IPR004360">
    <property type="entry name" value="Glyas_Fos-R_dOase_dom"/>
</dbReference>
<dbReference type="EMBL" id="BSNJ01000001">
    <property type="protein sequence ID" value="GLQ19584.1"/>
    <property type="molecule type" value="Genomic_DNA"/>
</dbReference>
<accession>A0ABQ5UXD8</accession>
<dbReference type="Gene3D" id="3.10.180.10">
    <property type="entry name" value="2,3-Dihydroxybiphenyl 1,2-Dioxygenase, domain 1"/>
    <property type="match status" value="1"/>
</dbReference>
<dbReference type="Proteomes" id="UP001161390">
    <property type="component" value="Unassembled WGS sequence"/>
</dbReference>
<dbReference type="RefSeq" id="WP_284369364.1">
    <property type="nucleotide sequence ID" value="NZ_BSNJ01000001.1"/>
</dbReference>
<gene>
    <name evidence="2" type="ORF">GCM10007854_05390</name>
</gene>
<dbReference type="PROSITE" id="PS51819">
    <property type="entry name" value="VOC"/>
    <property type="match status" value="1"/>
</dbReference>
<dbReference type="Pfam" id="PF00903">
    <property type="entry name" value="Glyoxalase"/>
    <property type="match status" value="1"/>
</dbReference>
<dbReference type="SUPFAM" id="SSF54593">
    <property type="entry name" value="Glyoxalase/Bleomycin resistance protein/Dihydroxybiphenyl dioxygenase"/>
    <property type="match status" value="1"/>
</dbReference>